<reference evidence="2" key="1">
    <citation type="submission" date="2017-02" db="UniProtKB">
        <authorList>
            <consortium name="WormBaseParasite"/>
        </authorList>
    </citation>
    <scope>IDENTIFICATION</scope>
</reference>
<accession>A0A0M3IEJ6</accession>
<evidence type="ECO:0000313" key="2">
    <source>
        <dbReference type="WBParaSite" id="ALUE_0001652901-mRNA-1"/>
    </source>
</evidence>
<proteinExistence type="predicted"/>
<dbReference type="Proteomes" id="UP000036681">
    <property type="component" value="Unplaced"/>
</dbReference>
<keyword evidence="1" id="KW-1185">Reference proteome</keyword>
<dbReference type="AlphaFoldDB" id="A0A0M3IEJ6"/>
<evidence type="ECO:0000313" key="1">
    <source>
        <dbReference type="Proteomes" id="UP000036681"/>
    </source>
</evidence>
<protein>
    <submittedName>
        <fullName evidence="2">Uncharacterized protein</fullName>
    </submittedName>
</protein>
<dbReference type="WBParaSite" id="ALUE_0001652901-mRNA-1">
    <property type="protein sequence ID" value="ALUE_0001652901-mRNA-1"/>
    <property type="gene ID" value="ALUE_0001652901"/>
</dbReference>
<name>A0A0M3IEJ6_ASCLU</name>
<organism evidence="1 2">
    <name type="scientific">Ascaris lumbricoides</name>
    <name type="common">Giant roundworm</name>
    <dbReference type="NCBI Taxonomy" id="6252"/>
    <lineage>
        <taxon>Eukaryota</taxon>
        <taxon>Metazoa</taxon>
        <taxon>Ecdysozoa</taxon>
        <taxon>Nematoda</taxon>
        <taxon>Chromadorea</taxon>
        <taxon>Rhabditida</taxon>
        <taxon>Spirurina</taxon>
        <taxon>Ascaridomorpha</taxon>
        <taxon>Ascaridoidea</taxon>
        <taxon>Ascarididae</taxon>
        <taxon>Ascaris</taxon>
    </lineage>
</organism>
<sequence length="68" mass="7305">MELVLGAALVKKRCLTSLRSREGGGGRETGRMCGMAQMLSHFFLPGYYCCRSSPSGNLCKDNGLTSSI</sequence>